<feature type="transmembrane region" description="Helical" evidence="5">
    <location>
        <begin position="79"/>
        <end position="98"/>
    </location>
</feature>
<dbReference type="GO" id="GO:0061513">
    <property type="term" value="F:glucose 6-phosphate:phosphate antiporter activity"/>
    <property type="evidence" value="ECO:0007669"/>
    <property type="project" value="TreeGrafter"/>
</dbReference>
<dbReference type="GO" id="GO:0016020">
    <property type="term" value="C:membrane"/>
    <property type="evidence" value="ECO:0007669"/>
    <property type="project" value="UniProtKB-ARBA"/>
</dbReference>
<dbReference type="GO" id="GO:0035435">
    <property type="term" value="P:phosphate ion transmembrane transport"/>
    <property type="evidence" value="ECO:0007669"/>
    <property type="project" value="TreeGrafter"/>
</dbReference>
<evidence type="ECO:0000313" key="8">
    <source>
        <dbReference type="Proteomes" id="UP000319894"/>
    </source>
</evidence>
<keyword evidence="4 5" id="KW-0472">Membrane</keyword>
<dbReference type="InterPro" id="IPR051337">
    <property type="entry name" value="OPA_Antiporter"/>
</dbReference>
<dbReference type="EMBL" id="QMDX01000002">
    <property type="protein sequence ID" value="TSD15021.1"/>
    <property type="molecule type" value="Genomic_DNA"/>
</dbReference>
<feature type="transmembrane region" description="Helical" evidence="5">
    <location>
        <begin position="138"/>
        <end position="160"/>
    </location>
</feature>
<dbReference type="InterPro" id="IPR020846">
    <property type="entry name" value="MFS_dom"/>
</dbReference>
<evidence type="ECO:0000256" key="5">
    <source>
        <dbReference type="SAM" id="Phobius"/>
    </source>
</evidence>
<feature type="transmembrane region" description="Helical" evidence="5">
    <location>
        <begin position="166"/>
        <end position="187"/>
    </location>
</feature>
<keyword evidence="2 5" id="KW-0812">Transmembrane</keyword>
<feature type="transmembrane region" description="Helical" evidence="5">
    <location>
        <begin position="104"/>
        <end position="126"/>
    </location>
</feature>
<keyword evidence="3 5" id="KW-1133">Transmembrane helix</keyword>
<dbReference type="Pfam" id="PF07690">
    <property type="entry name" value="MFS_1"/>
    <property type="match status" value="1"/>
</dbReference>
<feature type="transmembrane region" description="Helical" evidence="5">
    <location>
        <begin position="395"/>
        <end position="416"/>
    </location>
</feature>
<dbReference type="InterPro" id="IPR036259">
    <property type="entry name" value="MFS_trans_sf"/>
</dbReference>
<keyword evidence="8" id="KW-1185">Reference proteome</keyword>
<feature type="transmembrane region" description="Helical" evidence="5">
    <location>
        <begin position="293"/>
        <end position="313"/>
    </location>
</feature>
<feature type="transmembrane region" description="Helical" evidence="5">
    <location>
        <begin position="228"/>
        <end position="254"/>
    </location>
</feature>
<dbReference type="SUPFAM" id="SSF103473">
    <property type="entry name" value="MFS general substrate transporter"/>
    <property type="match status" value="1"/>
</dbReference>
<comment type="subcellular location">
    <subcellularLocation>
        <location evidence="1">Endomembrane system</location>
        <topology evidence="1">Multi-pass membrane protein</topology>
    </subcellularLocation>
</comment>
<dbReference type="InParanoid" id="A0A554NC99"/>
<feature type="domain" description="Major facilitator superfamily (MFS) profile" evidence="6">
    <location>
        <begin position="13"/>
        <end position="421"/>
    </location>
</feature>
<gene>
    <name evidence="7" type="ORF">DP107_03935</name>
</gene>
<organism evidence="7 8">
    <name type="scientific">Haloglomus irregulare</name>
    <dbReference type="NCBI Taxonomy" id="2234134"/>
    <lineage>
        <taxon>Archaea</taxon>
        <taxon>Methanobacteriati</taxon>
        <taxon>Methanobacteriota</taxon>
        <taxon>Stenosarchaea group</taxon>
        <taxon>Halobacteria</taxon>
        <taxon>Halobacteriales</taxon>
        <taxon>Natronomonadaceae</taxon>
        <taxon>Haloglomus</taxon>
    </lineage>
</organism>
<evidence type="ECO:0000313" key="7">
    <source>
        <dbReference type="EMBL" id="TSD15021.1"/>
    </source>
</evidence>
<dbReference type="RefSeq" id="WP_144260861.1">
    <property type="nucleotide sequence ID" value="NZ_QMDX01000002.1"/>
</dbReference>
<comment type="caution">
    <text evidence="7">The sequence shown here is derived from an EMBL/GenBank/DDBJ whole genome shotgun (WGS) entry which is preliminary data.</text>
</comment>
<feature type="transmembrane region" description="Helical" evidence="5">
    <location>
        <begin position="266"/>
        <end position="286"/>
    </location>
</feature>
<feature type="transmembrane region" description="Helical" evidence="5">
    <location>
        <begin position="352"/>
        <end position="375"/>
    </location>
</feature>
<dbReference type="InterPro" id="IPR002328">
    <property type="entry name" value="ADH_Zn_CS"/>
</dbReference>
<dbReference type="InterPro" id="IPR011701">
    <property type="entry name" value="MFS"/>
</dbReference>
<evidence type="ECO:0000256" key="1">
    <source>
        <dbReference type="ARBA" id="ARBA00004127"/>
    </source>
</evidence>
<dbReference type="PROSITE" id="PS50850">
    <property type="entry name" value="MFS"/>
    <property type="match status" value="1"/>
</dbReference>
<dbReference type="Proteomes" id="UP000319894">
    <property type="component" value="Unassembled WGS sequence"/>
</dbReference>
<reference evidence="7 8" key="1">
    <citation type="submission" date="2018-06" db="EMBL/GenBank/DDBJ databases">
        <title>Natronomonas sp. F16-60 a new haloarchaeon isolated from a solar saltern of Isla Cristina, Huelva, Spain.</title>
        <authorList>
            <person name="Duran-Viseras A."/>
            <person name="Sanchez-Porro C."/>
            <person name="Ventosa A."/>
        </authorList>
    </citation>
    <scope>NUCLEOTIDE SEQUENCE [LARGE SCALE GENOMIC DNA]</scope>
    <source>
        <strain evidence="7 8">F16-60</strain>
    </source>
</reference>
<accession>A0A554NC99</accession>
<evidence type="ECO:0000259" key="6">
    <source>
        <dbReference type="PROSITE" id="PS50850"/>
    </source>
</evidence>
<evidence type="ECO:0000256" key="3">
    <source>
        <dbReference type="ARBA" id="ARBA00022989"/>
    </source>
</evidence>
<dbReference type="GO" id="GO:0008270">
    <property type="term" value="F:zinc ion binding"/>
    <property type="evidence" value="ECO:0007669"/>
    <property type="project" value="InterPro"/>
</dbReference>
<proteinExistence type="predicted"/>
<dbReference type="PANTHER" id="PTHR43826">
    <property type="entry name" value="GLUCOSE-6-PHOSPHATE EXCHANGER SLC37A4"/>
    <property type="match status" value="1"/>
</dbReference>
<protein>
    <submittedName>
        <fullName evidence="7">MFS transporter</fullName>
    </submittedName>
</protein>
<evidence type="ECO:0000256" key="2">
    <source>
        <dbReference type="ARBA" id="ARBA00022692"/>
    </source>
</evidence>
<dbReference type="PROSITE" id="PS00059">
    <property type="entry name" value="ADH_ZINC"/>
    <property type="match status" value="1"/>
</dbReference>
<feature type="transmembrane region" description="Helical" evidence="5">
    <location>
        <begin position="51"/>
        <end position="72"/>
    </location>
</feature>
<dbReference type="Gene3D" id="1.20.1250.20">
    <property type="entry name" value="MFS general substrate transporter like domains"/>
    <property type="match status" value="2"/>
</dbReference>
<feature type="transmembrane region" description="Helical" evidence="5">
    <location>
        <begin position="319"/>
        <end position="340"/>
    </location>
</feature>
<dbReference type="OrthoDB" id="29061at2157"/>
<dbReference type="PANTHER" id="PTHR43826:SF3">
    <property type="entry name" value="GLUCOSE-6-PHOSPHATE EXCHANGER SLC37A4"/>
    <property type="match status" value="1"/>
</dbReference>
<evidence type="ECO:0000256" key="4">
    <source>
        <dbReference type="ARBA" id="ARBA00023136"/>
    </source>
</evidence>
<dbReference type="AlphaFoldDB" id="A0A554NC99"/>
<dbReference type="GO" id="GO:0012505">
    <property type="term" value="C:endomembrane system"/>
    <property type="evidence" value="ECO:0007669"/>
    <property type="project" value="UniProtKB-SubCell"/>
</dbReference>
<dbReference type="GO" id="GO:0016491">
    <property type="term" value="F:oxidoreductase activity"/>
    <property type="evidence" value="ECO:0007669"/>
    <property type="project" value="InterPro"/>
</dbReference>
<sequence>MGRISMRQQRALLWGVLAGGFLLVNFHRTATAVLADTLAATFDATGAELGSLHASFFYIYAALQLPSGLAVDRYGPRRVGALGLAVMTGGVAWFALSGGLAEAFLARAAIGLGGSVLYIATLRFCANWFRPDEYATMTGYTIAAAGVGGILATTPLALAIESVGWRSAMLVAGGVGATLAVAIGAVVRDTPTSAGHEAVGDAADPGETATLREVLDNTRTVLGERETWLLGVALFLTLGANFTVLGLWGVPYVVDIYDVSVARASTYVLLGNVGFVVGSPAFGALSDRLARRTGLMIGAAALFTLSYAALVLVPPLPVVGAALFCALFANGGVALAFTVGKERHDPDVAGTVTGVINSMGYFGAAVLPTVLGAVLDAYWTGEVINGARVYTVTGYRVAFAIATGAGVLATGAIVWLHYRERRAPTAGAAPADD</sequence>
<name>A0A554NC99_9EURY</name>